<feature type="transmembrane region" description="Helical" evidence="7">
    <location>
        <begin position="221"/>
        <end position="244"/>
    </location>
</feature>
<keyword evidence="10" id="KW-1185">Reference proteome</keyword>
<dbReference type="AlphaFoldDB" id="A0A9W4N2E8"/>
<feature type="compositionally biased region" description="Polar residues" evidence="8">
    <location>
        <begin position="306"/>
        <end position="323"/>
    </location>
</feature>
<feature type="compositionally biased region" description="Basic and acidic residues" evidence="8">
    <location>
        <begin position="324"/>
        <end position="337"/>
    </location>
</feature>
<dbReference type="PANTHER" id="PTHR11101:SF55">
    <property type="entry name" value="PHOSPHATE TRANSPORTER"/>
    <property type="match status" value="1"/>
</dbReference>
<feature type="transmembrane region" description="Helical" evidence="7">
    <location>
        <begin position="149"/>
        <end position="170"/>
    </location>
</feature>
<evidence type="ECO:0000256" key="7">
    <source>
        <dbReference type="RuleBase" id="RU363058"/>
    </source>
</evidence>
<evidence type="ECO:0000313" key="10">
    <source>
        <dbReference type="Proteomes" id="UP001152649"/>
    </source>
</evidence>
<evidence type="ECO:0000256" key="5">
    <source>
        <dbReference type="ARBA" id="ARBA00022989"/>
    </source>
</evidence>
<keyword evidence="3 7" id="KW-0592">Phosphate transport</keyword>
<evidence type="ECO:0000313" key="9">
    <source>
        <dbReference type="EMBL" id="CAG8263592.1"/>
    </source>
</evidence>
<feature type="region of interest" description="Disordered" evidence="8">
    <location>
        <begin position="297"/>
        <end position="352"/>
    </location>
</feature>
<proteinExistence type="inferred from homology"/>
<feature type="transmembrane region" description="Helical" evidence="7">
    <location>
        <begin position="462"/>
        <end position="479"/>
    </location>
</feature>
<dbReference type="EMBL" id="CAJVPG010000033">
    <property type="protein sequence ID" value="CAG8263592.1"/>
    <property type="molecule type" value="Genomic_DNA"/>
</dbReference>
<feature type="transmembrane region" description="Helical" evidence="7">
    <location>
        <begin position="88"/>
        <end position="107"/>
    </location>
</feature>
<keyword evidence="5 7" id="KW-1133">Transmembrane helix</keyword>
<evidence type="ECO:0000256" key="4">
    <source>
        <dbReference type="ARBA" id="ARBA00022692"/>
    </source>
</evidence>
<comment type="subcellular location">
    <subcellularLocation>
        <location evidence="1 7">Membrane</location>
        <topology evidence="1 7">Multi-pass membrane protein</topology>
    </subcellularLocation>
</comment>
<keyword evidence="4 7" id="KW-0812">Transmembrane</keyword>
<dbReference type="Pfam" id="PF01384">
    <property type="entry name" value="PHO4"/>
    <property type="match status" value="1"/>
</dbReference>
<comment type="similarity">
    <text evidence="7">Belongs to the inorganic phosphate transporter (PiT) (TC 2.A.20) family.</text>
</comment>
<dbReference type="Proteomes" id="UP001152649">
    <property type="component" value="Unassembled WGS sequence"/>
</dbReference>
<evidence type="ECO:0000256" key="1">
    <source>
        <dbReference type="ARBA" id="ARBA00004141"/>
    </source>
</evidence>
<dbReference type="PANTHER" id="PTHR11101">
    <property type="entry name" value="PHOSPHATE TRANSPORTER"/>
    <property type="match status" value="1"/>
</dbReference>
<accession>A0A9W4N2E8</accession>
<protein>
    <recommendedName>
        <fullName evidence="7">Phosphate transporter</fullName>
    </recommendedName>
</protein>
<reference evidence="9" key="1">
    <citation type="submission" date="2021-07" db="EMBL/GenBank/DDBJ databases">
        <authorList>
            <person name="Branca A.L. A."/>
        </authorList>
    </citation>
    <scope>NUCLEOTIDE SEQUENCE</scope>
</reference>
<feature type="transmembrane region" description="Helical" evidence="7">
    <location>
        <begin position="47"/>
        <end position="67"/>
    </location>
</feature>
<dbReference type="GO" id="GO:0035435">
    <property type="term" value="P:phosphate ion transmembrane transport"/>
    <property type="evidence" value="ECO:0007669"/>
    <property type="project" value="TreeGrafter"/>
</dbReference>
<evidence type="ECO:0000256" key="6">
    <source>
        <dbReference type="ARBA" id="ARBA00023136"/>
    </source>
</evidence>
<gene>
    <name evidence="9" type="ORF">PSALAMII_LOCUS997</name>
</gene>
<evidence type="ECO:0000256" key="3">
    <source>
        <dbReference type="ARBA" id="ARBA00022592"/>
    </source>
</evidence>
<keyword evidence="2 7" id="KW-0813">Transport</keyword>
<evidence type="ECO:0000256" key="2">
    <source>
        <dbReference type="ARBA" id="ARBA00022448"/>
    </source>
</evidence>
<organism evidence="9 10">
    <name type="scientific">Penicillium salamii</name>
    <dbReference type="NCBI Taxonomy" id="1612424"/>
    <lineage>
        <taxon>Eukaryota</taxon>
        <taxon>Fungi</taxon>
        <taxon>Dikarya</taxon>
        <taxon>Ascomycota</taxon>
        <taxon>Pezizomycotina</taxon>
        <taxon>Eurotiomycetes</taxon>
        <taxon>Eurotiomycetidae</taxon>
        <taxon>Eurotiales</taxon>
        <taxon>Aspergillaceae</taxon>
        <taxon>Penicillium</taxon>
    </lineage>
</organism>
<comment type="function">
    <text evidence="7">Sodium-phosphate symporter.</text>
</comment>
<dbReference type="OrthoDB" id="260807at2759"/>
<dbReference type="InterPro" id="IPR001204">
    <property type="entry name" value="Phos_transporter"/>
</dbReference>
<evidence type="ECO:0000256" key="8">
    <source>
        <dbReference type="SAM" id="MobiDB-lite"/>
    </source>
</evidence>
<sequence length="579" mass="62944">MVSAATAKYDWILALTSIAFVFSAFGNGANDVSNAYATSIAARTLNMATAGVLAIFTEFIGAVAMGARVTDTIKNGIIDIDRYEGKPGALMLAMGCAEIGSATWLMFATKMGWPVSTTQTIVGALVGVGFASQASISWSWSKGSVSQVAASWGIAPLVAGGFSAIIFGTLKYSVLERTDSFKWAMRLIPFYLAMTGAILALFIVVEAPTAPSLEEFGAGKAAGIIIGVFFGCLLIAYVFFMPYFKRRLIHKDARIKFYHIPLGPLLLRENPPLYFPGKGDEVVISYYEDAYGEVRAGQKDAEKENTTTNANSVMPTPEITPQTKSEHVGDDEEKKLDSTTSSPEIKPRKKHLEPTERFIDPVRDLSWTNPQKYYGYFKWILLQGVTRDVITHDSPELRAIHARAHRYDDRVEHLWTYCQVVSAMMMSIAHGSNDVANAVGPWVAVYSTYNAGVVETEAPTPIWFLVIAGLLLGLGFWFYGYHIVRALGNKITQMSPTRGFSVELGAAITVLLASRLALPVSTTQCLTGAAMGVALMNYDLGAVNWRQLAFIFGGWVLTLPCAGLISGLICLMALNAPHL</sequence>
<dbReference type="GO" id="GO:0016020">
    <property type="term" value="C:membrane"/>
    <property type="evidence" value="ECO:0007669"/>
    <property type="project" value="UniProtKB-SubCell"/>
</dbReference>
<keyword evidence="6 7" id="KW-0472">Membrane</keyword>
<dbReference type="GO" id="GO:0005315">
    <property type="term" value="F:phosphate transmembrane transporter activity"/>
    <property type="evidence" value="ECO:0007669"/>
    <property type="project" value="InterPro"/>
</dbReference>
<name>A0A9W4N2E8_9EURO</name>
<feature type="transmembrane region" description="Helical" evidence="7">
    <location>
        <begin position="190"/>
        <end position="209"/>
    </location>
</feature>
<comment type="caution">
    <text evidence="9">The sequence shown here is derived from an EMBL/GenBank/DDBJ whole genome shotgun (WGS) entry which is preliminary data.</text>
</comment>
<feature type="transmembrane region" description="Helical" evidence="7">
    <location>
        <begin position="548"/>
        <end position="574"/>
    </location>
</feature>